<accession>A0A343VRN5</accession>
<reference evidence="1" key="1">
    <citation type="journal article" date="2018" name="Front. Microbiol.">
        <title>Beyond the Limits: tRNA Array Units in Mycobacterium Genomes.</title>
        <authorList>
            <person name="Morgado S.M."/>
            <person name="Vicente A.C."/>
        </authorList>
    </citation>
    <scope>NUCLEOTIDE SEQUENCE</scope>
    <source>
        <strain evidence="1">CBMA 213</strain>
        <plasmid evidence="1">pCBMA213_1</plasmid>
    </source>
</reference>
<proteinExistence type="predicted"/>
<keyword evidence="1" id="KW-0614">Plasmid</keyword>
<dbReference type="AlphaFoldDB" id="A0A343VRN5"/>
<dbReference type="EMBL" id="MF600313">
    <property type="protein sequence ID" value="AVN58559.1"/>
    <property type="molecule type" value="Genomic_DNA"/>
</dbReference>
<organism evidence="1">
    <name type="scientific">Mycolicibacterium sp. CBMA 213</name>
    <dbReference type="NCBI Taxonomy" id="1968788"/>
    <lineage>
        <taxon>Bacteria</taxon>
        <taxon>Bacillati</taxon>
        <taxon>Actinomycetota</taxon>
        <taxon>Actinomycetes</taxon>
        <taxon>Mycobacteriales</taxon>
        <taxon>Mycobacteriaceae</taxon>
        <taxon>Mycolicibacterium</taxon>
    </lineage>
</organism>
<sequence length="142" mass="15088">MGSNDTADGVLAPVSCPGVTEVVQTQLQTATLIDTGKASLGAVDRWVVSRPRITVEQAAEALEALGRAWGFDDGSPNNVPLATTRLWAARWGSGNRRLERSTDYSAVLATYWFVEGLDAVAGRRMQDAAFAATALALTPVPR</sequence>
<name>A0A343VRN5_9MYCO</name>
<gene>
    <name evidence="1" type="ORF">B5P44_p00264</name>
</gene>
<geneLocation type="plasmid" evidence="1">
    <name>pCBMA213_1</name>
</geneLocation>
<evidence type="ECO:0000313" key="1">
    <source>
        <dbReference type="EMBL" id="AVN58559.1"/>
    </source>
</evidence>
<dbReference type="RefSeq" id="WP_155921991.1">
    <property type="nucleotide sequence ID" value="NZ_MF600313.1"/>
</dbReference>
<protein>
    <submittedName>
        <fullName evidence="1">Uncharacterized protein</fullName>
    </submittedName>
</protein>